<evidence type="ECO:0000256" key="1">
    <source>
        <dbReference type="SAM" id="Coils"/>
    </source>
</evidence>
<evidence type="ECO:0000313" key="3">
    <source>
        <dbReference type="Proteomes" id="UP000634667"/>
    </source>
</evidence>
<keyword evidence="3" id="KW-1185">Reference proteome</keyword>
<protein>
    <submittedName>
        <fullName evidence="2">Uncharacterized protein</fullName>
    </submittedName>
</protein>
<name>A0ABQ2WCD7_9ALTE</name>
<reference evidence="3" key="1">
    <citation type="journal article" date="2019" name="Int. J. Syst. Evol. Microbiol.">
        <title>The Global Catalogue of Microorganisms (GCM) 10K type strain sequencing project: providing services to taxonomists for standard genome sequencing and annotation.</title>
        <authorList>
            <consortium name="The Broad Institute Genomics Platform"/>
            <consortium name="The Broad Institute Genome Sequencing Center for Infectious Disease"/>
            <person name="Wu L."/>
            <person name="Ma J."/>
        </authorList>
    </citation>
    <scope>NUCLEOTIDE SEQUENCE [LARGE SCALE GENOMIC DNA]</scope>
    <source>
        <strain evidence="3">KCTC 23723</strain>
    </source>
</reference>
<feature type="coiled-coil region" evidence="1">
    <location>
        <begin position="207"/>
        <end position="358"/>
    </location>
</feature>
<evidence type="ECO:0000313" key="2">
    <source>
        <dbReference type="EMBL" id="GGW48486.1"/>
    </source>
</evidence>
<dbReference type="EMBL" id="BMYR01000001">
    <property type="protein sequence ID" value="GGW48486.1"/>
    <property type="molecule type" value="Genomic_DNA"/>
</dbReference>
<keyword evidence="1" id="KW-0175">Coiled coil</keyword>
<sequence>MTTNRNLIWLGAGNVEQPQVDFDDYQHILLVDARESAISALAKRYGASNIQIEHTIIAVETGKANFTTYNLAEFSAIKPATGLKTIFPGLKVNQEDIVTTKAIGEIVLSLNLDNSANTLIIDVPDLASDFILELQKLDLLKHFVTIIILSSEHVLYKDMQSRDKTEEALKAQFYQITAEDNTDPDLPYLTFTKNFIAQEISTLTLSNAMLSEQLESVTKELDINKQQAEQQKIELTKQLELANQLVALMKQQTEQQNEELTKQLELANQQVALMKQQAEQQKVELLKQLDAAKTQQENLKEELAQVKKDFSSQLVRITELEKTNCELLQVNTDLSKRQQALEHEIQKAEVQIDIIKELLLKP</sequence>
<dbReference type="RefSeq" id="WP_189479240.1">
    <property type="nucleotide sequence ID" value="NZ_BMYR01000001.1"/>
</dbReference>
<gene>
    <name evidence="2" type="ORF">GCM10008111_00130</name>
</gene>
<organism evidence="2 3">
    <name type="scientific">Alishewanella tabrizica</name>
    <dbReference type="NCBI Taxonomy" id="671278"/>
    <lineage>
        <taxon>Bacteria</taxon>
        <taxon>Pseudomonadati</taxon>
        <taxon>Pseudomonadota</taxon>
        <taxon>Gammaproteobacteria</taxon>
        <taxon>Alteromonadales</taxon>
        <taxon>Alteromonadaceae</taxon>
        <taxon>Alishewanella</taxon>
    </lineage>
</organism>
<proteinExistence type="predicted"/>
<comment type="caution">
    <text evidence="2">The sequence shown here is derived from an EMBL/GenBank/DDBJ whole genome shotgun (WGS) entry which is preliminary data.</text>
</comment>
<accession>A0ABQ2WCD7</accession>
<dbReference type="Proteomes" id="UP000634667">
    <property type="component" value="Unassembled WGS sequence"/>
</dbReference>